<dbReference type="AlphaFoldDB" id="A0A1G7X364"/>
<gene>
    <name evidence="2" type="ORF">SAMN05421505_10818</name>
</gene>
<organism evidence="2 3">
    <name type="scientific">Sinosporangium album</name>
    <dbReference type="NCBI Taxonomy" id="504805"/>
    <lineage>
        <taxon>Bacteria</taxon>
        <taxon>Bacillati</taxon>
        <taxon>Actinomycetota</taxon>
        <taxon>Actinomycetes</taxon>
        <taxon>Streptosporangiales</taxon>
        <taxon>Streptosporangiaceae</taxon>
        <taxon>Sinosporangium</taxon>
    </lineage>
</organism>
<protein>
    <submittedName>
        <fullName evidence="2">Uncharacterized protein</fullName>
    </submittedName>
</protein>
<dbReference type="RefSeq" id="WP_093170131.1">
    <property type="nucleotide sequence ID" value="NZ_FNCN01000008.1"/>
</dbReference>
<feature type="compositionally biased region" description="Pro residues" evidence="1">
    <location>
        <begin position="52"/>
        <end position="61"/>
    </location>
</feature>
<evidence type="ECO:0000313" key="3">
    <source>
        <dbReference type="Proteomes" id="UP000198923"/>
    </source>
</evidence>
<evidence type="ECO:0000313" key="2">
    <source>
        <dbReference type="EMBL" id="SDG78629.1"/>
    </source>
</evidence>
<sequence>MATRARAGRAGRADRMRMPMLAGWLFVDLLLVLFLAALGGLPAGDTGAEPAVAPPPAPSAEPTPKAGPRVVERKPYTFTVRVSPLALRSGADTPAARRLLSGVTRELARLAKAKPELERREVGFVLALGAGPDSDKGPSIAGAHEAIRTLQSRHPMFKNAADIGRGYWTEGPATSVEFVVLFYSD</sequence>
<name>A0A1G7X364_9ACTN</name>
<dbReference type="STRING" id="504805.SAMN05421505_10818"/>
<dbReference type="EMBL" id="FNCN01000008">
    <property type="protein sequence ID" value="SDG78629.1"/>
    <property type="molecule type" value="Genomic_DNA"/>
</dbReference>
<keyword evidence="3" id="KW-1185">Reference proteome</keyword>
<evidence type="ECO:0000256" key="1">
    <source>
        <dbReference type="SAM" id="MobiDB-lite"/>
    </source>
</evidence>
<dbReference type="Proteomes" id="UP000198923">
    <property type="component" value="Unassembled WGS sequence"/>
</dbReference>
<feature type="region of interest" description="Disordered" evidence="1">
    <location>
        <begin position="49"/>
        <end position="72"/>
    </location>
</feature>
<reference evidence="2 3" key="1">
    <citation type="submission" date="2016-10" db="EMBL/GenBank/DDBJ databases">
        <authorList>
            <person name="de Groot N.N."/>
        </authorList>
    </citation>
    <scope>NUCLEOTIDE SEQUENCE [LARGE SCALE GENOMIC DNA]</scope>
    <source>
        <strain evidence="2 3">CPCC 201354</strain>
    </source>
</reference>
<proteinExistence type="predicted"/>
<accession>A0A1G7X364</accession>